<dbReference type="OrthoDB" id="3556612at2759"/>
<dbReference type="STRING" id="1849047.A0A3D8RL69"/>
<comment type="caution">
    <text evidence="2">The sequence shown here is derived from an EMBL/GenBank/DDBJ whole genome shotgun (WGS) entry which is preliminary data.</text>
</comment>
<proteinExistence type="predicted"/>
<reference evidence="2 3" key="1">
    <citation type="journal article" date="2018" name="IMA Fungus">
        <title>IMA Genome-F 9: Draft genome sequence of Annulohypoxylon stygium, Aspergillus mulundensis, Berkeleyomyces basicola (syn. Thielaviopsis basicola), Ceratocystis smalleyi, two Cercospora beticola strains, Coleophoma cylindrospora, Fusarium fracticaudum, Phialophora cf. hyalina, and Morchella septimelata.</title>
        <authorList>
            <person name="Wingfield B.D."/>
            <person name="Bills G.F."/>
            <person name="Dong Y."/>
            <person name="Huang W."/>
            <person name="Nel W.J."/>
            <person name="Swalarsk-Parry B.S."/>
            <person name="Vaghefi N."/>
            <person name="Wilken P.M."/>
            <person name="An Z."/>
            <person name="de Beer Z.W."/>
            <person name="De Vos L."/>
            <person name="Chen L."/>
            <person name="Duong T.A."/>
            <person name="Gao Y."/>
            <person name="Hammerbacher A."/>
            <person name="Kikkert J.R."/>
            <person name="Li Y."/>
            <person name="Li H."/>
            <person name="Li K."/>
            <person name="Li Q."/>
            <person name="Liu X."/>
            <person name="Ma X."/>
            <person name="Naidoo K."/>
            <person name="Pethybridge S.J."/>
            <person name="Sun J."/>
            <person name="Steenkamp E.T."/>
            <person name="van der Nest M.A."/>
            <person name="van Wyk S."/>
            <person name="Wingfield M.J."/>
            <person name="Xiong C."/>
            <person name="Yue Q."/>
            <person name="Zhang X."/>
        </authorList>
    </citation>
    <scope>NUCLEOTIDE SEQUENCE [LARGE SCALE GENOMIC DNA]</scope>
    <source>
        <strain evidence="2 3">BP6252</strain>
    </source>
</reference>
<feature type="domain" description="Heterokaryon incompatibility" evidence="1">
    <location>
        <begin position="70"/>
        <end position="242"/>
    </location>
</feature>
<dbReference type="InterPro" id="IPR010730">
    <property type="entry name" value="HET"/>
</dbReference>
<dbReference type="AlphaFoldDB" id="A0A3D8RL69"/>
<dbReference type="Proteomes" id="UP000256645">
    <property type="component" value="Unassembled WGS sequence"/>
</dbReference>
<protein>
    <recommendedName>
        <fullName evidence="1">Heterokaryon incompatibility domain-containing protein</fullName>
    </recommendedName>
</protein>
<evidence type="ECO:0000259" key="1">
    <source>
        <dbReference type="Pfam" id="PF06985"/>
    </source>
</evidence>
<gene>
    <name evidence="2" type="ORF">BP6252_05925</name>
</gene>
<dbReference type="Pfam" id="PF06985">
    <property type="entry name" value="HET"/>
    <property type="match status" value="1"/>
</dbReference>
<sequence length="686" mass="77722">MSLLFPYDHLEDGQYRLFKLDVEGQPGSPLSGQLITLYHPRSYAPSWKRMAKNYWNWNDMRFLERSGSGYDALSYVWGSTQGQQSLLLRMSERVWQGKTLKTKDLGHIQVPMSITANLHELLIELRRRRYDDFVWIDAICINQRDAAEKSMQIPLMRNIYEESKMVLVWLGPADEVTQGALKILPNLTKIFEGIDARTYMLDPSHLDTFTAKGLPPPDHAVWRAIGNLMAHPWFTRLWTLQEVALPQKVQVVCGKETLDWDTLAQFARATRVHPNRGWSIRRQSAAGNTTTGWDSCAMIDICRELRAANAWGMPLDSLLGITRRRQVSVPTDMVFGIMGLMAANAVDQMGPVDVTWSLPRVYVQFAQYYIHQEPQECILNHVASARRDPGLPSWCPDFSQPEETAALGSAWYYDFWIGPAQATHRFRAGWRREGPGQLPLRKHYMLHIVSNTLHRRTLTQGIYDAGDPRLMSVVPDSYRLRVRGMALDTVVAVVDGAPGSESPFTFAALSQTAAWENRCWRLAQRVLGATDDALPAPYYRTMVANQVPGLGLATFWDEHDAVPFADAYRGWRNYLAAVVAAGEALSAPAHMEAGALHIAVQMVRWTKHRRFFATRGGRIGLGPSSTQEGDELCVLWYCPTPYLLRSNAGMSEKEFVGETYVHGLMYGQALDMLERGELTEQEWIIQ</sequence>
<dbReference type="PANTHER" id="PTHR24148:SF64">
    <property type="entry name" value="HETEROKARYON INCOMPATIBILITY DOMAIN-CONTAINING PROTEIN"/>
    <property type="match status" value="1"/>
</dbReference>
<evidence type="ECO:0000313" key="3">
    <source>
        <dbReference type="Proteomes" id="UP000256645"/>
    </source>
</evidence>
<dbReference type="Pfam" id="PF26639">
    <property type="entry name" value="Het-6_barrel"/>
    <property type="match status" value="1"/>
</dbReference>
<dbReference type="EMBL" id="PDLM01000006">
    <property type="protein sequence ID" value="RDW74783.1"/>
    <property type="molecule type" value="Genomic_DNA"/>
</dbReference>
<dbReference type="PANTHER" id="PTHR24148">
    <property type="entry name" value="ANKYRIN REPEAT DOMAIN-CONTAINING PROTEIN 39 HOMOLOG-RELATED"/>
    <property type="match status" value="1"/>
</dbReference>
<name>A0A3D8RL69_9HELO</name>
<keyword evidence="3" id="KW-1185">Reference proteome</keyword>
<organism evidence="2 3">
    <name type="scientific">Coleophoma cylindrospora</name>
    <dbReference type="NCBI Taxonomy" id="1849047"/>
    <lineage>
        <taxon>Eukaryota</taxon>
        <taxon>Fungi</taxon>
        <taxon>Dikarya</taxon>
        <taxon>Ascomycota</taxon>
        <taxon>Pezizomycotina</taxon>
        <taxon>Leotiomycetes</taxon>
        <taxon>Helotiales</taxon>
        <taxon>Dermateaceae</taxon>
        <taxon>Coleophoma</taxon>
    </lineage>
</organism>
<dbReference type="InterPro" id="IPR052895">
    <property type="entry name" value="HetReg/Transcr_Mod"/>
</dbReference>
<accession>A0A3D8RL69</accession>
<evidence type="ECO:0000313" key="2">
    <source>
        <dbReference type="EMBL" id="RDW74783.1"/>
    </source>
</evidence>